<evidence type="ECO:0000256" key="2">
    <source>
        <dbReference type="ARBA" id="ARBA00023180"/>
    </source>
</evidence>
<dbReference type="GO" id="GO:0005886">
    <property type="term" value="C:plasma membrane"/>
    <property type="evidence" value="ECO:0007669"/>
    <property type="project" value="TreeGrafter"/>
</dbReference>
<dbReference type="GO" id="GO:0009986">
    <property type="term" value="C:cell surface"/>
    <property type="evidence" value="ECO:0007669"/>
    <property type="project" value="TreeGrafter"/>
</dbReference>
<dbReference type="CDD" id="cd05740">
    <property type="entry name" value="IgI_hCEACAM_2_4_6_like"/>
    <property type="match status" value="1"/>
</dbReference>
<dbReference type="GO" id="GO:0007165">
    <property type="term" value="P:signal transduction"/>
    <property type="evidence" value="ECO:0007669"/>
    <property type="project" value="TreeGrafter"/>
</dbReference>
<gene>
    <name evidence="8" type="primary">LOC107976976</name>
</gene>
<feature type="signal peptide" evidence="5">
    <location>
        <begin position="1"/>
        <end position="35"/>
    </location>
</feature>
<accession>A0A9J7KBE8</accession>
<protein>
    <submittedName>
        <fullName evidence="8">Carcinoembryonic antigen-related cell adhesion molecule 3-like isoform X2</fullName>
    </submittedName>
</protein>
<dbReference type="Proteomes" id="UP001108280">
    <property type="component" value="Chromosome 9"/>
</dbReference>
<dbReference type="GO" id="GO:1990782">
    <property type="term" value="F:protein tyrosine kinase binding"/>
    <property type="evidence" value="ECO:0007669"/>
    <property type="project" value="TreeGrafter"/>
</dbReference>
<dbReference type="InterPro" id="IPR013106">
    <property type="entry name" value="Ig_V-set"/>
</dbReference>
<keyword evidence="3" id="KW-0393">Immunoglobulin domain</keyword>
<dbReference type="GO" id="GO:0002682">
    <property type="term" value="P:regulation of immune system process"/>
    <property type="evidence" value="ECO:0007669"/>
    <property type="project" value="TreeGrafter"/>
</dbReference>
<evidence type="ECO:0000256" key="3">
    <source>
        <dbReference type="ARBA" id="ARBA00023319"/>
    </source>
</evidence>
<dbReference type="OrthoDB" id="6353782at2759"/>
<reference evidence="8" key="3">
    <citation type="submission" date="2025-08" db="UniProtKB">
        <authorList>
            <consortium name="RefSeq"/>
        </authorList>
    </citation>
    <scope>IDENTIFICATION</scope>
    <source>
        <strain evidence="8">17A/GY</strain>
        <tissue evidence="8">Liver</tissue>
    </source>
</reference>
<dbReference type="Pfam" id="PF13927">
    <property type="entry name" value="Ig_3"/>
    <property type="match status" value="1"/>
</dbReference>
<feature type="domain" description="Ig-like" evidence="6">
    <location>
        <begin position="618"/>
        <end position="700"/>
    </location>
</feature>
<reference evidence="7" key="1">
    <citation type="journal article" date="2018" name="Biotechnol. Bioeng.">
        <title>A reference genome of the Chinese hamster based on a hybrid assembly strategy.</title>
        <authorList>
            <person name="Rupp O."/>
            <person name="MacDonald M.L."/>
            <person name="Li S."/>
            <person name="Dhiman H."/>
            <person name="Polson S."/>
            <person name="Griep S."/>
            <person name="Heffner K."/>
            <person name="Hernandez I."/>
            <person name="Brinkrolf K."/>
            <person name="Jadhav V."/>
            <person name="Samoudi M."/>
            <person name="Hao H."/>
            <person name="Kingham B."/>
            <person name="Goesmann A."/>
            <person name="Betenbaugh M.J."/>
            <person name="Lewis N.E."/>
            <person name="Borth N."/>
            <person name="Lee K.H."/>
        </authorList>
    </citation>
    <scope>NUCLEOTIDE SEQUENCE [LARGE SCALE GENOMIC DNA]</scope>
    <source>
        <strain evidence="7">17A/GY</strain>
    </source>
</reference>
<dbReference type="InterPro" id="IPR003598">
    <property type="entry name" value="Ig_sub2"/>
</dbReference>
<dbReference type="PROSITE" id="PS50835">
    <property type="entry name" value="IG_LIKE"/>
    <property type="match status" value="1"/>
</dbReference>
<evidence type="ECO:0000256" key="4">
    <source>
        <dbReference type="ARBA" id="ARBA00038222"/>
    </source>
</evidence>
<dbReference type="InterPro" id="IPR007110">
    <property type="entry name" value="Ig-like_dom"/>
</dbReference>
<dbReference type="GeneID" id="107976976"/>
<dbReference type="AlphaFoldDB" id="A0A9J7KBE8"/>
<dbReference type="InterPro" id="IPR003599">
    <property type="entry name" value="Ig_sub"/>
</dbReference>
<dbReference type="CDD" id="cd05774">
    <property type="entry name" value="IgV_CEACAM_D1"/>
    <property type="match status" value="4"/>
</dbReference>
<evidence type="ECO:0000256" key="1">
    <source>
        <dbReference type="ARBA" id="ARBA00022729"/>
    </source>
</evidence>
<dbReference type="PANTHER" id="PTHR44427">
    <property type="entry name" value="CARCINOEMBRYONIC ANTIGEN-RELATED CELL ADHESION MOLECULE 19"/>
    <property type="match status" value="1"/>
</dbReference>
<evidence type="ECO:0000256" key="5">
    <source>
        <dbReference type="SAM" id="SignalP"/>
    </source>
</evidence>
<evidence type="ECO:0000259" key="6">
    <source>
        <dbReference type="PROSITE" id="PS50835"/>
    </source>
</evidence>
<feature type="chain" id="PRO_5039905313" evidence="5">
    <location>
        <begin position="36"/>
        <end position="710"/>
    </location>
</feature>
<name>A0A9J7KBE8_CRIGR</name>
<dbReference type="SUPFAM" id="SSF48726">
    <property type="entry name" value="Immunoglobulin"/>
    <property type="match status" value="6"/>
</dbReference>
<sequence>MEMPSVLLCNGCTPWQGLLLTASLLACWHFHTTSASVNIESVPPHVVEGENVLLLVHNLPENLSTLVWSKGENIRDNAIGLYTLSQDVSAPGPLHSGRETVYHNGSLLLRNVTRKDTGFYTLQSLNSHEDIASRTTIYLHVHTSNCGCPSTCAQITIESVPSSIVEGESVLLVVYNLPENLRAFFWYKGGIVSKNIEVAWHQIARNTTGFGPAYSGREIVYSNGSLLLQNVTWNDTGFYTLRTLSRDLETELVRVQLQLDSCVCKYKNPTTNAQPTVESVPPSVAEGGNALLVVPNLPKDTRAIFWYKGAVAFKNQEVARRKIAAKSSVLGPAHSGRETMYSNGSLLLQNVTRNDAGFYTLRTVTTDLKVGLVHVKLLVDTSLSVCCNSLTSVQLMIEPVPQNAVKGDSVLFLVHNLPEDLRAFAWYKLGHNNQKFKIAEFSRVTNYITHGPAYSERAVVYTNGSLLLQDVMQTDAGVYVLQTLNRDFKTEKAYVQLHVYTCRLPPPNGQLSIELMPTNVAEGKNALLLAHNMPENLVAFHWYLEVAILNSRLIAQKDTIDNKIWIAAAYSGRVTVYHNGSLLFHNATQDDTGFYSLVTISTRVKTQQTHVDLRIYKPVTQPFIQVTSTTVTAQSSVVFTCLSGDTGVSICWIFNNRNLQLTERMTLSPTKCQLSIDPVRREDAGDYQCEVFNPVSSRISLPVSLAVTNE</sequence>
<reference evidence="7" key="2">
    <citation type="journal article" date="2020" name="Biotechnol. Bioeng.">
        <title>Chromosome-scale scaffolds for the Chinese hamster reference genome assembly to facilitate the study of the CHO epigenome.</title>
        <authorList>
            <person name="Hilliard W."/>
            <person name="MacDonald M."/>
            <person name="Lee K.H."/>
        </authorList>
    </citation>
    <scope>NUCLEOTIDE SEQUENCE [LARGE SCALE GENOMIC DNA]</scope>
    <source>
        <strain evidence="7">17A/GY</strain>
    </source>
</reference>
<dbReference type="InterPro" id="IPR013783">
    <property type="entry name" value="Ig-like_fold"/>
</dbReference>
<evidence type="ECO:0000313" key="8">
    <source>
        <dbReference type="RefSeq" id="XP_035305240.1"/>
    </source>
</evidence>
<dbReference type="RefSeq" id="XP_035305240.1">
    <property type="nucleotide sequence ID" value="XM_035449349.1"/>
</dbReference>
<organism evidence="7 8">
    <name type="scientific">Cricetulus griseus</name>
    <name type="common">Chinese hamster</name>
    <name type="synonym">Cricetulus barabensis griseus</name>
    <dbReference type="NCBI Taxonomy" id="10029"/>
    <lineage>
        <taxon>Eukaryota</taxon>
        <taxon>Metazoa</taxon>
        <taxon>Chordata</taxon>
        <taxon>Craniata</taxon>
        <taxon>Vertebrata</taxon>
        <taxon>Euteleostomi</taxon>
        <taxon>Mammalia</taxon>
        <taxon>Eutheria</taxon>
        <taxon>Euarchontoglires</taxon>
        <taxon>Glires</taxon>
        <taxon>Rodentia</taxon>
        <taxon>Myomorpha</taxon>
        <taxon>Muroidea</taxon>
        <taxon>Cricetidae</taxon>
        <taxon>Cricetinae</taxon>
        <taxon>Cricetulus</taxon>
    </lineage>
</organism>
<dbReference type="PANTHER" id="PTHR44427:SF1">
    <property type="entry name" value="CARCINOEMBRYONIC ANTIGEN-RELATED CELL ADHESION MOLECULE 1"/>
    <property type="match status" value="1"/>
</dbReference>
<dbReference type="SMART" id="SM00408">
    <property type="entry name" value="IGc2"/>
    <property type="match status" value="2"/>
</dbReference>
<dbReference type="SMART" id="SM00409">
    <property type="entry name" value="IG"/>
    <property type="match status" value="6"/>
</dbReference>
<keyword evidence="1 5" id="KW-0732">Signal</keyword>
<dbReference type="Gene3D" id="2.60.40.10">
    <property type="entry name" value="Immunoglobulins"/>
    <property type="match status" value="6"/>
</dbReference>
<dbReference type="InterPro" id="IPR036179">
    <property type="entry name" value="Ig-like_dom_sf"/>
</dbReference>
<keyword evidence="2" id="KW-0325">Glycoprotein</keyword>
<dbReference type="Pfam" id="PF07686">
    <property type="entry name" value="V-set"/>
    <property type="match status" value="5"/>
</dbReference>
<dbReference type="FunFam" id="2.60.40.10:FF:000340">
    <property type="entry name" value="Carcinoembryonic antigen-related cell adhesion molecule 1"/>
    <property type="match status" value="4"/>
</dbReference>
<comment type="similarity">
    <text evidence="4">Belongs to the immunoglobulin superfamily. CEA family.</text>
</comment>
<dbReference type="FunFam" id="2.60.40.10:FF:000244">
    <property type="entry name" value="carcinoembryonic antigen-related cell adhesion molecule 16"/>
    <property type="match status" value="1"/>
</dbReference>
<keyword evidence="7" id="KW-1185">Reference proteome</keyword>
<dbReference type="InterPro" id="IPR050831">
    <property type="entry name" value="CEA_cell_adhesion"/>
</dbReference>
<evidence type="ECO:0000313" key="7">
    <source>
        <dbReference type="Proteomes" id="UP001108280"/>
    </source>
</evidence>
<proteinExistence type="inferred from homology"/>
<dbReference type="KEGG" id="cge:107976976"/>